<evidence type="ECO:0000313" key="3">
    <source>
        <dbReference type="Proteomes" id="UP000054558"/>
    </source>
</evidence>
<dbReference type="OrthoDB" id="785851at2759"/>
<sequence>MLAAGQGKSTERVRGTLAGRVLQTMGRGRGMPTWQDTWPPHRGQARPAATRRFTPVDLAAAVHQVTQATSLFCARLGAALRATLGSAYVMESGRDSGSARVACERDGKHLLTSLVTGALFLDFENESFTRGGPSCFPDSEERRAVLELEKRQIRAGDIDVRGETLTPFTEYCWARLERFAEALGAQLQMPPEKVRENITQSEALSQPWVEAVTRAWLLQRLARTFSPPAEIVRRAPGMPIDAQCERVTEPDAPGFGNRVYLVTMPGFKVGGVAVSKCLVYPDFRPVEDAQISRAVEDAPSPQKRAAQAFDETTETTAVKTPGDQRDSLGLPPTENAQWLRNGSNRDVSAGSPRQGASPGDVTGMALDGPDLEGAADESTGHGKAEPVNVSPHMIPDDFGKETSAYH</sequence>
<gene>
    <name evidence="2" type="ORF">KFL_005890085</name>
</gene>
<evidence type="ECO:0000256" key="1">
    <source>
        <dbReference type="SAM" id="MobiDB-lite"/>
    </source>
</evidence>
<organism evidence="2 3">
    <name type="scientific">Klebsormidium nitens</name>
    <name type="common">Green alga</name>
    <name type="synonym">Ulothrix nitens</name>
    <dbReference type="NCBI Taxonomy" id="105231"/>
    <lineage>
        <taxon>Eukaryota</taxon>
        <taxon>Viridiplantae</taxon>
        <taxon>Streptophyta</taxon>
        <taxon>Klebsormidiophyceae</taxon>
        <taxon>Klebsormidiales</taxon>
        <taxon>Klebsormidiaceae</taxon>
        <taxon>Klebsormidium</taxon>
    </lineage>
</organism>
<protein>
    <submittedName>
        <fullName evidence="2">Uncharacterized protein</fullName>
    </submittedName>
</protein>
<dbReference type="PANTHER" id="PTHR31029">
    <property type="entry name" value="CYCLIN-DEPENDENT KINASE-LIKE PROTEIN"/>
    <property type="match status" value="1"/>
</dbReference>
<proteinExistence type="predicted"/>
<feature type="region of interest" description="Disordered" evidence="1">
    <location>
        <begin position="292"/>
        <end position="406"/>
    </location>
</feature>
<reference evidence="2 3" key="1">
    <citation type="journal article" date="2014" name="Nat. Commun.">
        <title>Klebsormidium flaccidum genome reveals primary factors for plant terrestrial adaptation.</title>
        <authorList>
            <person name="Hori K."/>
            <person name="Maruyama F."/>
            <person name="Fujisawa T."/>
            <person name="Togashi T."/>
            <person name="Yamamoto N."/>
            <person name="Seo M."/>
            <person name="Sato S."/>
            <person name="Yamada T."/>
            <person name="Mori H."/>
            <person name="Tajima N."/>
            <person name="Moriyama T."/>
            <person name="Ikeuchi M."/>
            <person name="Watanabe M."/>
            <person name="Wada H."/>
            <person name="Kobayashi K."/>
            <person name="Saito M."/>
            <person name="Masuda T."/>
            <person name="Sasaki-Sekimoto Y."/>
            <person name="Mashiguchi K."/>
            <person name="Awai K."/>
            <person name="Shimojima M."/>
            <person name="Masuda S."/>
            <person name="Iwai M."/>
            <person name="Nobusawa T."/>
            <person name="Narise T."/>
            <person name="Kondo S."/>
            <person name="Saito H."/>
            <person name="Sato R."/>
            <person name="Murakawa M."/>
            <person name="Ihara Y."/>
            <person name="Oshima-Yamada Y."/>
            <person name="Ohtaka K."/>
            <person name="Satoh M."/>
            <person name="Sonobe K."/>
            <person name="Ishii M."/>
            <person name="Ohtani R."/>
            <person name="Kanamori-Sato M."/>
            <person name="Honoki R."/>
            <person name="Miyazaki D."/>
            <person name="Mochizuki H."/>
            <person name="Umetsu J."/>
            <person name="Higashi K."/>
            <person name="Shibata D."/>
            <person name="Kamiya Y."/>
            <person name="Sato N."/>
            <person name="Nakamura Y."/>
            <person name="Tabata S."/>
            <person name="Ida S."/>
            <person name="Kurokawa K."/>
            <person name="Ohta H."/>
        </authorList>
    </citation>
    <scope>NUCLEOTIDE SEQUENCE [LARGE SCALE GENOMIC DNA]</scope>
    <source>
        <strain evidence="2 3">NIES-2285</strain>
    </source>
</reference>
<dbReference type="EMBL" id="DF237538">
    <property type="protein sequence ID" value="GAQ90014.1"/>
    <property type="molecule type" value="Genomic_DNA"/>
</dbReference>
<accession>A0A1Y1IGK6</accession>
<dbReference type="AlphaFoldDB" id="A0A1Y1IGK6"/>
<dbReference type="Proteomes" id="UP000054558">
    <property type="component" value="Unassembled WGS sequence"/>
</dbReference>
<name>A0A1Y1IGK6_KLENI</name>
<keyword evidence="3" id="KW-1185">Reference proteome</keyword>
<dbReference type="PANTHER" id="PTHR31029:SF4">
    <property type="entry name" value="CYCLIN-DEPENDENT KINASE-LIKE PROTEIN"/>
    <property type="match status" value="1"/>
</dbReference>
<feature type="compositionally biased region" description="Polar residues" evidence="1">
    <location>
        <begin position="334"/>
        <end position="346"/>
    </location>
</feature>
<evidence type="ECO:0000313" key="2">
    <source>
        <dbReference type="EMBL" id="GAQ90014.1"/>
    </source>
</evidence>
<dbReference type="InterPro" id="IPR042316">
    <property type="entry name" value="IRKI-like"/>
</dbReference>